<keyword evidence="2" id="KW-1185">Reference proteome</keyword>
<dbReference type="EMBL" id="CP117522">
    <property type="protein sequence ID" value="WNE95806.1"/>
    <property type="molecule type" value="Genomic_DNA"/>
</dbReference>
<protein>
    <recommendedName>
        <fullName evidence="3">CdiI immunity protein domain-containing protein</fullName>
    </recommendedName>
</protein>
<dbReference type="Proteomes" id="UP001305606">
    <property type="component" value="Chromosome"/>
</dbReference>
<evidence type="ECO:0008006" key="3">
    <source>
        <dbReference type="Google" id="ProtNLM"/>
    </source>
</evidence>
<organism evidence="1 2">
    <name type="scientific">Streptomyces luomodiensis</name>
    <dbReference type="NCBI Taxonomy" id="3026192"/>
    <lineage>
        <taxon>Bacteria</taxon>
        <taxon>Bacillati</taxon>
        <taxon>Actinomycetota</taxon>
        <taxon>Actinomycetes</taxon>
        <taxon>Kitasatosporales</taxon>
        <taxon>Streptomycetaceae</taxon>
        <taxon>Streptomyces</taxon>
    </lineage>
</organism>
<sequence>MQQQEIQKLLDLLALNGHIDDLVRAAQSASHGQIDEVVYLCPESAISALEKFLAGGISTQELIDWAEVVHSLDAIGVAEEHDDLLLQFLFEISTPELIYDINTEVCNRWISRLRQAIS</sequence>
<dbReference type="RefSeq" id="WP_311035099.1">
    <property type="nucleotide sequence ID" value="NZ_CP117522.1"/>
</dbReference>
<reference evidence="1 2" key="1">
    <citation type="submission" date="2023-02" db="EMBL/GenBank/DDBJ databases">
        <title>Streptomyces sp. SCA4-21 with antifungal activity against Fusarium oxysporum f. sp. cubense, Streptomyces sp. SCA2-17 with antifungal activity against Fusarium oxysporum f. sp. cubense.</title>
        <authorList>
            <person name="Qi D."/>
        </authorList>
    </citation>
    <scope>NUCLEOTIDE SEQUENCE [LARGE SCALE GENOMIC DNA]</scope>
    <source>
        <strain evidence="1 2">SCA4-21</strain>
    </source>
</reference>
<gene>
    <name evidence="1" type="ORF">PS467_10930</name>
</gene>
<proteinExistence type="predicted"/>
<evidence type="ECO:0000313" key="2">
    <source>
        <dbReference type="Proteomes" id="UP001305606"/>
    </source>
</evidence>
<accession>A0ABY9UTN1</accession>
<evidence type="ECO:0000313" key="1">
    <source>
        <dbReference type="EMBL" id="WNE95806.1"/>
    </source>
</evidence>
<name>A0ABY9UTN1_9ACTN</name>